<gene>
    <name evidence="1" type="ORF">P7H00_12460</name>
</gene>
<organism evidence="1 2">
    <name type="scientific">Enterococcus pseudoavium</name>
    <dbReference type="NCBI Taxonomy" id="44007"/>
    <lineage>
        <taxon>Bacteria</taxon>
        <taxon>Bacillati</taxon>
        <taxon>Bacillota</taxon>
        <taxon>Bacilli</taxon>
        <taxon>Lactobacillales</taxon>
        <taxon>Enterococcaceae</taxon>
        <taxon>Enterococcus</taxon>
    </lineage>
</organism>
<dbReference type="AlphaFoldDB" id="A0AAE4I4C4"/>
<comment type="caution">
    <text evidence="1">The sequence shown here is derived from an EMBL/GenBank/DDBJ whole genome shotgun (WGS) entry which is preliminary data.</text>
</comment>
<accession>A0AAE4I4C4</accession>
<protein>
    <submittedName>
        <fullName evidence="1">Uncharacterized protein</fullName>
    </submittedName>
</protein>
<reference evidence="1" key="1">
    <citation type="submission" date="2023-03" db="EMBL/GenBank/DDBJ databases">
        <authorList>
            <person name="Shen W."/>
            <person name="Cai J."/>
        </authorList>
    </citation>
    <scope>NUCLEOTIDE SEQUENCE</scope>
    <source>
        <strain evidence="1">P69-2</strain>
    </source>
</reference>
<dbReference type="RefSeq" id="WP_311797429.1">
    <property type="nucleotide sequence ID" value="NZ_JARQAI010000024.1"/>
</dbReference>
<evidence type="ECO:0000313" key="1">
    <source>
        <dbReference type="EMBL" id="MDT2737922.1"/>
    </source>
</evidence>
<dbReference type="EMBL" id="JARQAI010000024">
    <property type="protein sequence ID" value="MDT2737922.1"/>
    <property type="molecule type" value="Genomic_DNA"/>
</dbReference>
<proteinExistence type="predicted"/>
<evidence type="ECO:0000313" key="2">
    <source>
        <dbReference type="Proteomes" id="UP001180842"/>
    </source>
</evidence>
<name>A0AAE4I4C4_9ENTE</name>
<sequence>MLYQEFKEWLEENASGYPIFIEKATEFQLMKNKNRSGKSKWNDRKVEKAIQGMWNNVVTAAYDQIKAHEGVPKYNGKQIWLDFMEKNDFLEGFNEGASEVEFE</sequence>
<dbReference type="Proteomes" id="UP001180842">
    <property type="component" value="Unassembled WGS sequence"/>
</dbReference>